<feature type="domain" description="Cadherin" evidence="18">
    <location>
        <begin position="2043"/>
        <end position="2145"/>
    </location>
</feature>
<keyword evidence="9 16" id="KW-0472">Membrane</keyword>
<dbReference type="FunFam" id="2.60.40.60:FF:000102">
    <property type="entry name" value="Dachsous cadherin-related 1b"/>
    <property type="match status" value="1"/>
</dbReference>
<dbReference type="PROSITE" id="PS50268">
    <property type="entry name" value="CADHERIN_2"/>
    <property type="match status" value="27"/>
</dbReference>
<dbReference type="CTD" id="54798"/>
<comment type="subunit">
    <text evidence="11">Heterophilic interaction with FAT4; this interaction affects their respective protein levels.</text>
</comment>
<feature type="region of interest" description="Disordered" evidence="15">
    <location>
        <begin position="3183"/>
        <end position="3218"/>
    </location>
</feature>
<feature type="signal peptide" evidence="17">
    <location>
        <begin position="1"/>
        <end position="23"/>
    </location>
</feature>
<evidence type="ECO:0000256" key="11">
    <source>
        <dbReference type="ARBA" id="ARBA00062150"/>
    </source>
</evidence>
<dbReference type="SUPFAM" id="SSF49313">
    <property type="entry name" value="Cadherin-like"/>
    <property type="match status" value="26"/>
</dbReference>
<dbReference type="InterPro" id="IPR015919">
    <property type="entry name" value="Cadherin-like_sf"/>
</dbReference>
<dbReference type="Proteomes" id="UP000504632">
    <property type="component" value="Chromosome 11"/>
</dbReference>
<evidence type="ECO:0000256" key="8">
    <source>
        <dbReference type="ARBA" id="ARBA00022989"/>
    </source>
</evidence>
<evidence type="ECO:0000256" key="10">
    <source>
        <dbReference type="ARBA" id="ARBA00023180"/>
    </source>
</evidence>
<keyword evidence="19" id="KW-1185">Reference proteome</keyword>
<dbReference type="Gene3D" id="2.60.40.60">
    <property type="entry name" value="Cadherins"/>
    <property type="match status" value="27"/>
</dbReference>
<evidence type="ECO:0000256" key="6">
    <source>
        <dbReference type="ARBA" id="ARBA00022837"/>
    </source>
</evidence>
<dbReference type="InParanoid" id="A0A6J2WIF5"/>
<feature type="domain" description="Cadherin" evidence="18">
    <location>
        <begin position="2572"/>
        <end position="2678"/>
    </location>
</feature>
<dbReference type="FunFam" id="2.60.40.60:FF:000140">
    <property type="entry name" value="Dachsous cadherin-related 1"/>
    <property type="match status" value="1"/>
</dbReference>
<gene>
    <name evidence="20" type="primary">dchs2</name>
</gene>
<evidence type="ECO:0000256" key="9">
    <source>
        <dbReference type="ARBA" id="ARBA00023136"/>
    </source>
</evidence>
<dbReference type="FunFam" id="2.60.40.60:FF:000020">
    <property type="entry name" value="Dachsous cadherin-related 1b"/>
    <property type="match status" value="10"/>
</dbReference>
<dbReference type="SMART" id="SM00112">
    <property type="entry name" value="CA"/>
    <property type="match status" value="27"/>
</dbReference>
<dbReference type="InterPro" id="IPR050174">
    <property type="entry name" value="Protocadherin/Cadherin-CA"/>
</dbReference>
<feature type="domain" description="Cadherin" evidence="18">
    <location>
        <begin position="350"/>
        <end position="455"/>
    </location>
</feature>
<dbReference type="FunFam" id="2.60.40.60:FF:000007">
    <property type="entry name" value="Protocadherin alpha 2"/>
    <property type="match status" value="1"/>
</dbReference>
<feature type="domain" description="Cadherin" evidence="18">
    <location>
        <begin position="456"/>
        <end position="560"/>
    </location>
</feature>
<feature type="domain" description="Cadherin" evidence="18">
    <location>
        <begin position="1095"/>
        <end position="1197"/>
    </location>
</feature>
<dbReference type="GO" id="GO:0003183">
    <property type="term" value="P:mitral valve morphogenesis"/>
    <property type="evidence" value="ECO:0007669"/>
    <property type="project" value="UniProtKB-ARBA"/>
</dbReference>
<dbReference type="FunFam" id="2.60.40.60:FF:000263">
    <property type="entry name" value="LOW QUALITY PROTEIN: protocadherin-23"/>
    <property type="match status" value="1"/>
</dbReference>
<keyword evidence="6 14" id="KW-0106">Calcium</keyword>
<proteinExistence type="predicted"/>
<evidence type="ECO:0000256" key="3">
    <source>
        <dbReference type="ARBA" id="ARBA00022692"/>
    </source>
</evidence>
<evidence type="ECO:0000256" key="7">
    <source>
        <dbReference type="ARBA" id="ARBA00022889"/>
    </source>
</evidence>
<dbReference type="FunFam" id="2.60.40.60:FF:000275">
    <property type="entry name" value="Si:dkey-30k22.7"/>
    <property type="match status" value="1"/>
</dbReference>
<dbReference type="PRINTS" id="PR00205">
    <property type="entry name" value="CADHERIN"/>
</dbReference>
<accession>A0A6J2WIF5</accession>
<keyword evidence="8 16" id="KW-1133">Transmembrane helix</keyword>
<feature type="domain" description="Cadherin" evidence="18">
    <location>
        <begin position="124"/>
        <end position="235"/>
    </location>
</feature>
<feature type="domain" description="Cadherin" evidence="18">
    <location>
        <begin position="982"/>
        <end position="1094"/>
    </location>
</feature>
<dbReference type="GO" id="GO:0005886">
    <property type="term" value="C:plasma membrane"/>
    <property type="evidence" value="ECO:0007669"/>
    <property type="project" value="UniProtKB-SubCell"/>
</dbReference>
<evidence type="ECO:0000256" key="17">
    <source>
        <dbReference type="SAM" id="SignalP"/>
    </source>
</evidence>
<feature type="domain" description="Cadherin" evidence="18">
    <location>
        <begin position="1202"/>
        <end position="1308"/>
    </location>
</feature>
<feature type="domain" description="Cadherin" evidence="18">
    <location>
        <begin position="236"/>
        <end position="342"/>
    </location>
</feature>
<dbReference type="GO" id="GO:0016477">
    <property type="term" value="P:cell migration"/>
    <property type="evidence" value="ECO:0007669"/>
    <property type="project" value="UniProtKB-ARBA"/>
</dbReference>
<dbReference type="FunFam" id="2.60.40.60:FF:000116">
    <property type="entry name" value="Dachsous cadherin-related 2"/>
    <property type="match status" value="1"/>
</dbReference>
<dbReference type="PANTHER" id="PTHR24028">
    <property type="entry name" value="CADHERIN-87A"/>
    <property type="match status" value="1"/>
</dbReference>
<feature type="domain" description="Cadherin" evidence="18">
    <location>
        <begin position="1626"/>
        <end position="1730"/>
    </location>
</feature>
<keyword evidence="5" id="KW-0677">Repeat</keyword>
<dbReference type="FunFam" id="2.60.40.60:FF:000181">
    <property type="entry name" value="Predicted protein"/>
    <property type="match status" value="1"/>
</dbReference>
<feature type="region of interest" description="Disordered" evidence="15">
    <location>
        <begin position="2982"/>
        <end position="3002"/>
    </location>
</feature>
<feature type="domain" description="Cadherin" evidence="18">
    <location>
        <begin position="561"/>
        <end position="668"/>
    </location>
</feature>
<organism evidence="19 20">
    <name type="scientific">Chanos chanos</name>
    <name type="common">Milkfish</name>
    <name type="synonym">Mugil chanos</name>
    <dbReference type="NCBI Taxonomy" id="29144"/>
    <lineage>
        <taxon>Eukaryota</taxon>
        <taxon>Metazoa</taxon>
        <taxon>Chordata</taxon>
        <taxon>Craniata</taxon>
        <taxon>Vertebrata</taxon>
        <taxon>Euteleostomi</taxon>
        <taxon>Actinopterygii</taxon>
        <taxon>Neopterygii</taxon>
        <taxon>Teleostei</taxon>
        <taxon>Ostariophysi</taxon>
        <taxon>Gonorynchiformes</taxon>
        <taxon>Chanidae</taxon>
        <taxon>Chanos</taxon>
    </lineage>
</organism>
<dbReference type="GO" id="GO:0003007">
    <property type="term" value="P:heart morphogenesis"/>
    <property type="evidence" value="ECO:0007669"/>
    <property type="project" value="UniProtKB-ARBA"/>
</dbReference>
<dbReference type="RefSeq" id="XP_030644108.1">
    <property type="nucleotide sequence ID" value="XM_030788248.1"/>
</dbReference>
<feature type="chain" id="PRO_5026854890" description="Protocadherin-16" evidence="17">
    <location>
        <begin position="24"/>
        <end position="3267"/>
    </location>
</feature>
<feature type="transmembrane region" description="Helical" evidence="16">
    <location>
        <begin position="2906"/>
        <end position="2927"/>
    </location>
</feature>
<evidence type="ECO:0000313" key="20">
    <source>
        <dbReference type="RefSeq" id="XP_030644108.1"/>
    </source>
</evidence>
<dbReference type="Pfam" id="PF00028">
    <property type="entry name" value="Cadherin"/>
    <property type="match status" value="25"/>
</dbReference>
<evidence type="ECO:0000313" key="19">
    <source>
        <dbReference type="Proteomes" id="UP000504632"/>
    </source>
</evidence>
<feature type="domain" description="Cadherin" evidence="18">
    <location>
        <begin position="24"/>
        <end position="123"/>
    </location>
</feature>
<feature type="domain" description="Cadherin" evidence="18">
    <location>
        <begin position="669"/>
        <end position="773"/>
    </location>
</feature>
<feature type="domain" description="Cadherin" evidence="18">
    <location>
        <begin position="1411"/>
        <end position="1521"/>
    </location>
</feature>
<feature type="domain" description="Cadherin" evidence="18">
    <location>
        <begin position="1731"/>
        <end position="1834"/>
    </location>
</feature>
<evidence type="ECO:0000256" key="12">
    <source>
        <dbReference type="ARBA" id="ARBA00072299"/>
    </source>
</evidence>
<dbReference type="GeneID" id="115824142"/>
<reference evidence="20" key="2">
    <citation type="submission" date="2025-08" db="UniProtKB">
        <authorList>
            <consortium name="RefSeq"/>
        </authorList>
    </citation>
    <scope>IDENTIFICATION</scope>
</reference>
<feature type="domain" description="Cadherin" evidence="18">
    <location>
        <begin position="2686"/>
        <end position="2791"/>
    </location>
</feature>
<evidence type="ECO:0000256" key="15">
    <source>
        <dbReference type="SAM" id="MobiDB-lite"/>
    </source>
</evidence>
<dbReference type="FunFam" id="2.60.40.60:FF:000104">
    <property type="entry name" value="cadherin-23 isoform X1"/>
    <property type="match status" value="1"/>
</dbReference>
<feature type="region of interest" description="Disordered" evidence="15">
    <location>
        <begin position="3016"/>
        <end position="3051"/>
    </location>
</feature>
<dbReference type="FunFam" id="2.60.40.60:FF:000134">
    <property type="entry name" value="protocadherin Fat 4"/>
    <property type="match status" value="1"/>
</dbReference>
<feature type="domain" description="Cadherin" evidence="18">
    <location>
        <begin position="1521"/>
        <end position="1625"/>
    </location>
</feature>
<evidence type="ECO:0000256" key="14">
    <source>
        <dbReference type="PROSITE-ProRule" id="PRU00043"/>
    </source>
</evidence>
<dbReference type="FunFam" id="2.60.40.60:FF:000081">
    <property type="entry name" value="protocadherin Fat 4"/>
    <property type="match status" value="1"/>
</dbReference>
<dbReference type="OrthoDB" id="6252479at2759"/>
<feature type="domain" description="Cadherin" evidence="18">
    <location>
        <begin position="2250"/>
        <end position="2350"/>
    </location>
</feature>
<keyword evidence="4 17" id="KW-0732">Signal</keyword>
<feature type="domain" description="Cadherin" evidence="18">
    <location>
        <begin position="2456"/>
        <end position="2571"/>
    </location>
</feature>
<name>A0A6J2WIF5_CHACN</name>
<comment type="subcellular location">
    <subcellularLocation>
        <location evidence="1">Cell membrane</location>
        <topology evidence="1">Single-pass type I membrane protein</topology>
    </subcellularLocation>
</comment>
<dbReference type="FunFam" id="2.60.40.60:FF:000211">
    <property type="entry name" value="Dachsous cadherin-related 2"/>
    <property type="match status" value="1"/>
</dbReference>
<keyword evidence="7" id="KW-0130">Cell adhesion</keyword>
<evidence type="ECO:0000256" key="4">
    <source>
        <dbReference type="ARBA" id="ARBA00022729"/>
    </source>
</evidence>
<feature type="domain" description="Cadherin" evidence="18">
    <location>
        <begin position="1959"/>
        <end position="2033"/>
    </location>
</feature>
<feature type="domain" description="Cadherin" evidence="18">
    <location>
        <begin position="1835"/>
        <end position="1939"/>
    </location>
</feature>
<feature type="domain" description="Cadherin" evidence="18">
    <location>
        <begin position="2792"/>
        <end position="2900"/>
    </location>
</feature>
<dbReference type="FunFam" id="2.60.40.60:FF:000004">
    <property type="entry name" value="Protocadherin 1 gamma 2"/>
    <property type="match status" value="1"/>
</dbReference>
<evidence type="ECO:0000256" key="2">
    <source>
        <dbReference type="ARBA" id="ARBA00022475"/>
    </source>
</evidence>
<feature type="domain" description="Cadherin" evidence="18">
    <location>
        <begin position="1308"/>
        <end position="1408"/>
    </location>
</feature>
<keyword evidence="3 16" id="KW-0812">Transmembrane</keyword>
<dbReference type="GO" id="GO:0007156">
    <property type="term" value="P:homophilic cell adhesion via plasma membrane adhesion molecules"/>
    <property type="evidence" value="ECO:0007669"/>
    <property type="project" value="InterPro"/>
</dbReference>
<evidence type="ECO:0000259" key="18">
    <source>
        <dbReference type="PROSITE" id="PS50268"/>
    </source>
</evidence>
<feature type="domain" description="Cadherin" evidence="18">
    <location>
        <begin position="774"/>
        <end position="876"/>
    </location>
</feature>
<dbReference type="InterPro" id="IPR020894">
    <property type="entry name" value="Cadherin_CS"/>
</dbReference>
<dbReference type="FunFam" id="2.60.40.60:FF:000226">
    <property type="entry name" value="Dachsous, isoform B"/>
    <property type="match status" value="1"/>
</dbReference>
<dbReference type="PROSITE" id="PS00232">
    <property type="entry name" value="CADHERIN_1"/>
    <property type="match status" value="13"/>
</dbReference>
<sequence length="3267" mass="354124">MGFYARTLFGLLTVSLLFRSLSAQVYNLSLSIEEGLPARTIIGDIKAALPEQIHTTGFFISESRDSDVFRDLEIDGGTGIISTAVVLDRESRDKYEFAAATLTGEVIKIRIVVKDVNDHSPVFPRETVQLNVSELSPPGTRFELEGAQDRDEGENGIQGYRITDQAMGELFKVEVHSGRGGEFTLDLVLLERLDREAEDSYNITIEAFDGGVPPKKGLLQVLVSVLDENDNPPVFNETEYRAVVWENAPALTSVCQVYATDLDLGFNALVTYEINRRQSDPNEFFTIDKTTGVIRVNKPLDFESQSFFELIVTAWDNGIQPESSSTFVGVRVLDVNDNSPAISVLFLNPPDPSGAAQVSEGAEVGEYVARVSVTDPDLGEVNKVNVSLQGGEGKFALTPTDDFLFALCVDGPLDREEKELYQLTVVASDLGSPPLRSETLLLVKITDLNDNAPVFEQDSYVARVREDVPQGSAVLQVRARDRDEGVNSHLRYSILPSDQNHLVVMDPETGFITTATSLDHEREAEVWALVVAIDGGSPPLSSTATVTIQIEDINDNRPAFTKQLYNVSIQEHSAVGTCFLQVSAVDADSGDFGTVSYSLADSFRGDDDHPHFRVDPVSGEICVSQDIDREAGLVTFDLSVKAEDQGGLSSQTYIHIEVEDMNDNVPEFNPETYICSISEHAQSGTEILNVIATDRDSGSYGRITYEILPGDSSSLFSVDQSTGTVYLTSSLTELGSSSVKLSVSARDGGGRSVLRPADVTVNILHSAQTPAVFHRAHYSFSVPEDAPAGTSVGIVQAANPANSVESVSYRISSGNPQGLFSVDTQSGLITVSADLDRESQSYVLLTVQSQTGTVPVYSTTRVNVSLTDINDNPPAFSQSSDHISVSRNTPPGTLLFIAHAHDPDNSTNGTISYTLHPDSQIFTLHPHLGTLTLNGSLSQDTRPRHVLEIVASDGGSPPLSSTLTLTVQVEPSGGGGGSLAFETLLYQVEIGESAQRDTRVIQVRAHGARPHRGDLVDSTPPVLTYSLEPLSTPPPVLIHPESGWLFLSENLDYEMVPTYRFRVLATARDDKSALVATATVVVMVQDENDNAPVFCRDVYFLSMSEGPTPQGLVGTVKATDKDSRQNAQLSYILLSDTRHFRINAKTGEIINWVAVDREDRPHHTLRVMVTDQGRPRLNSTATVHIQVTDINDNTPHFTHLPATKELSVQVWPGLPTGSVVTSMFAKDLDAGENGAVTFTLSADDDFGHFEIDRRSGDIRTTARFSSNPQKHYTLTVVATDNGHIPLEESAIVHVQLQHLERQTGLPEFLGLRHFTVREDARLGTVIGSLKVPGGDGSRRLRYSIVEGDGSLHFGVDGVSGDLYVAQRLDYEATQRYSLVVRAEATPTVNATALVAVTVEDVNDHAPWFPGDQSVLMFGLSEDVAVGTAVYTFNARDGDASLRHSALRYSLTSDPPTGQLPFRINPHTGVVVTTAPLDRERSQSFAFTVTATDQAPSPSNQKHASVTAQVFLLDVNDNIPAFVSLETAHVVEDAEAGTLVHHVMAKDGDEGSNGEIMYRLLSGNESGLFTIEERTGLLYLSGSLDYESQNVHTLVVEASDNGHPSLSSTQTLSVVVMDVNDQPPVFQFSVYNASVGENKEPGEPVIKLTAGDLDSEENAALTYSLLPGPGYDLFTIDSHTGQISTFTQLDRELHRSFILRVQAQDSGFPSLSSTVTVQCSVLDDNDNTPEFSQPSFHVVIPENLPPGLIHTAQASDPDNGPNGTVIYSIQGEGADGYFAIDAVTGTISATRSLDREERSNYTLKITASDQGSPPLSSTTLLHLTLSDVNDNSPSFARKSYRVSVSEGLPAGSEILRLFARDPDEGSNGEVVYSLSEETSGIFSVNSSTGVLSLSRPLDRESRSQHTFRAVATDGCRQGPRSSVVAVTVQVEDVNDNPPSCPGEPVRASVSAATARPRRTVVTVTAEDPDQGENGTVTFGLMEEDELFEIDGSSGDVRLKTRLDDGVSGTKLLRVWAADQGRPALTSNCLVFIHLNGEELGLQFTENLYEVSIPENSKTGSWVANVVAHDQTSDGETISYSIFSGNENGAFSINSRTGDITVRDQSLLDFEAQRKVHLVVLAENGQQTAHARLAVTLQDVNDNTPVFKQSYYRTAVWEGQLHNTYIMQVFATDSDSGVNGQIEYSIVSGNHNNAFIIDSVRGILATNAVLDREIIPSYKLVLQAKDRGSPPLTGTSTVRVQVVDINDNSPAIPPMEPVPVAENLPVGYTVTQVTANDVDLSPSLTYSFAGMGDTNGSFTIDRYTGVISLTRSLDHEASELHTLTVQASDSVHQTEAPLTIHVLDVNDNAPIFTKESYQVVLSELTPSDTSVVTVSATDEDSGLNGKISYRLLSSPLRGFYIDSETGSVFTNKPLKHIANGNTVRLLVEARDSGDPVLSSVTSVDITVVDANDHSPVFEQSSYQLSVSEDAPVGSTLLTLLAEDRDYSGQNTQLDYAITRGNEQRQFCMESVSIQTDTQQRTLGRIVLCDSLDRETMETYVLTVTVRDRGVPPLNSSTLVSLTVLDVNDNAPSFSSSEYHMQVRENSPPGTPLIQVLAHDPDKGANGTVRYDIISGNSKGRLRLDRQTGALEVSSTLDYEEDTKYTLTIQASDGDGPVNRNVAFAVVFISVLDENDNSPFFVFPTVNCSVLENQPAFTPVCSVHAVDNDAGTYGLLTYSITSSCFMDYGSGNPDRKEAFAIDPLTGDIHTRQTFDYERESEYCFVVEARDQGDQVATVKVQIDIDGVDEFSPVFTQQQYHFLLPENAMVGQSVGQVLALDHDGGLDGVVEYTLVAPSPFFNIGKTTGSLYISDRVYRTKGNQASEGTEELFVMASSPKLDSKYTTCQVVVNITYSGEALGSVALRVHTVSLSISLIVFFLLLISCIGLVLRYKAKEVALMKAASLAANLNNGTSSFGRTGSYQPNSINLQDLQIPLDLRAKRDTSNLFRNSDSSGRGSAEGETAEDQEIEMINEYPFHRQSGTAPTEPVPRAPDSTIPKDSEYISRRTEPEEPVSDASLGACLAAAMASSESLHNFKDEGGGEGMLPRMVSIRDVDDAVTGCMPPSDHQGSLTSLLCQEEQLRGSYEWEYLLNWEPRFQPLATVFTDIAMLPGEGDGVKDMDPELQSLMHPPPLITAVAQPGIRAVPPRMPPKVPTLGRRPSYPRYTYSPLPRNTGLTPSAMTPSFSPSLSVLTLRTPSASPVVSETGLGCYTKMTSLPSDILTDGEIQV</sequence>
<dbReference type="InterPro" id="IPR002126">
    <property type="entry name" value="Cadherin-like_dom"/>
</dbReference>
<evidence type="ECO:0000256" key="16">
    <source>
        <dbReference type="SAM" id="Phobius"/>
    </source>
</evidence>
<evidence type="ECO:0000256" key="13">
    <source>
        <dbReference type="ARBA" id="ARBA00079083"/>
    </source>
</evidence>
<dbReference type="GO" id="GO:0048729">
    <property type="term" value="P:tissue morphogenesis"/>
    <property type="evidence" value="ECO:0007669"/>
    <property type="project" value="UniProtKB-ARBA"/>
</dbReference>
<dbReference type="FunFam" id="2.60.40.60:FF:000035">
    <property type="entry name" value="Protocadherin Fat 3"/>
    <property type="match status" value="1"/>
</dbReference>
<protein>
    <recommendedName>
        <fullName evidence="12">Protocadherin-16</fullName>
    </recommendedName>
    <alternativeName>
        <fullName evidence="13">Protein dachsous homolog 1</fullName>
    </alternativeName>
</protein>
<feature type="domain" description="Cadherin" evidence="18">
    <location>
        <begin position="877"/>
        <end position="981"/>
    </location>
</feature>
<feature type="domain" description="Cadherin" evidence="18">
    <location>
        <begin position="2146"/>
        <end position="2250"/>
    </location>
</feature>
<feature type="compositionally biased region" description="Basic and acidic residues" evidence="15">
    <location>
        <begin position="3034"/>
        <end position="3047"/>
    </location>
</feature>
<dbReference type="CDD" id="cd11304">
    <property type="entry name" value="Cadherin_repeat"/>
    <property type="match status" value="27"/>
</dbReference>
<feature type="domain" description="Cadherin" evidence="18">
    <location>
        <begin position="2351"/>
        <end position="2455"/>
    </location>
</feature>
<reference evidence="19" key="1">
    <citation type="submission" date="2024-06" db="UniProtKB">
        <authorList>
            <consortium name="RefSeq"/>
        </authorList>
    </citation>
    <scope>NUCLEOTIDE SEQUENCE [LARGE SCALE GENOMIC DNA]</scope>
</reference>
<dbReference type="PANTHER" id="PTHR24028:SF345">
    <property type="entry name" value="PROTOCADHERIN-16-LIKE"/>
    <property type="match status" value="1"/>
</dbReference>
<feature type="compositionally biased region" description="Polar residues" evidence="15">
    <location>
        <begin position="2982"/>
        <end position="2993"/>
    </location>
</feature>
<evidence type="ECO:0000256" key="1">
    <source>
        <dbReference type="ARBA" id="ARBA00004251"/>
    </source>
</evidence>
<evidence type="ECO:0000256" key="5">
    <source>
        <dbReference type="ARBA" id="ARBA00022737"/>
    </source>
</evidence>
<dbReference type="GO" id="GO:0005509">
    <property type="term" value="F:calcium ion binding"/>
    <property type="evidence" value="ECO:0007669"/>
    <property type="project" value="UniProtKB-UniRule"/>
</dbReference>
<keyword evidence="2" id="KW-1003">Cell membrane</keyword>
<keyword evidence="10" id="KW-0325">Glycoprotein</keyword>
<dbReference type="GO" id="GO:0007163">
    <property type="term" value="P:establishment or maintenance of cell polarity"/>
    <property type="evidence" value="ECO:0007669"/>
    <property type="project" value="UniProtKB-ARBA"/>
</dbReference>